<organism evidence="1 2">
    <name type="scientific">Agathobacter rectalis</name>
    <dbReference type="NCBI Taxonomy" id="39491"/>
    <lineage>
        <taxon>Bacteria</taxon>
        <taxon>Bacillati</taxon>
        <taxon>Bacillota</taxon>
        <taxon>Clostridia</taxon>
        <taxon>Lachnospirales</taxon>
        <taxon>Lachnospiraceae</taxon>
        <taxon>Agathobacter</taxon>
    </lineage>
</organism>
<evidence type="ECO:0000313" key="2">
    <source>
        <dbReference type="Proteomes" id="UP000260642"/>
    </source>
</evidence>
<name>A0A3E4E8S8_9FIRM</name>
<sequence length="219" mass="25126">MNQEQENLKNHCTISAIISYICRMKDLGTMMHGKYVTISWEEECKKYIVKLTHTDFINYYNPLGVVIESNQNAKRNQRFEILSWRNSYFIEHNLGKKTILEIAGEKKTDAEVLQEKVASSLLLSGIEKAINSTYATIIKVIADIQNNQENNIKLDTSVTNIEVGNYIKTLGLNGNIIYENNNKVFMLNVMVNKVVLNIRVHVYKFSKGDGDDVKRNKSK</sequence>
<dbReference type="Proteomes" id="UP000260642">
    <property type="component" value="Unassembled WGS sequence"/>
</dbReference>
<accession>A0A3E4E8S8</accession>
<dbReference type="RefSeq" id="WP_044988162.1">
    <property type="nucleotide sequence ID" value="NZ_QSOB01000013.1"/>
</dbReference>
<protein>
    <submittedName>
        <fullName evidence="1">Uncharacterized protein</fullName>
    </submittedName>
</protein>
<proteinExistence type="predicted"/>
<reference evidence="1 2" key="1">
    <citation type="submission" date="2018-08" db="EMBL/GenBank/DDBJ databases">
        <title>A genome reference for cultivated species of the human gut microbiota.</title>
        <authorList>
            <person name="Zou Y."/>
            <person name="Xue W."/>
            <person name="Luo G."/>
        </authorList>
    </citation>
    <scope>NUCLEOTIDE SEQUENCE [LARGE SCALE GENOMIC DNA]</scope>
    <source>
        <strain evidence="1 2">TM10-3</strain>
    </source>
</reference>
<comment type="caution">
    <text evidence="1">The sequence shown here is derived from an EMBL/GenBank/DDBJ whole genome shotgun (WGS) entry which is preliminary data.</text>
</comment>
<gene>
    <name evidence="1" type="ORF">DXD95_09745</name>
</gene>
<dbReference type="AlphaFoldDB" id="A0A3E4E8S8"/>
<evidence type="ECO:0000313" key="1">
    <source>
        <dbReference type="EMBL" id="RGI67165.1"/>
    </source>
</evidence>
<dbReference type="EMBL" id="QSOB01000013">
    <property type="protein sequence ID" value="RGI67165.1"/>
    <property type="molecule type" value="Genomic_DNA"/>
</dbReference>